<evidence type="ECO:0000259" key="4">
    <source>
        <dbReference type="Pfam" id="PF00890"/>
    </source>
</evidence>
<dbReference type="Gene3D" id="3.90.700.10">
    <property type="entry name" value="Succinate dehydrogenase/fumarate reductase flavoprotein, catalytic domain"/>
    <property type="match status" value="1"/>
</dbReference>
<sequence>MTETPATSSCGVALGGQGRATGTDPSSASAQRSSASTVRGADAVVLGHGLAGLVATVELLEAGRRVVLVDQERATDLGGQAYWSFGGLFLVDSPEQRRLGVKDSVELAWSDWQATAGFTGPEDALPKAWAEAYVHFAHQEKRAWLRERGHRLFPVVGWAERKVPAPGVGGNSVPRFHISWGTGPGVVEPFSRVVEQAAFDGRLTYLPRHRVTELLTSGGAVTGVAGRVLADDDGARGTASNRTVVGDFRIESAAVVVATGGVGADHERVREVWPDRLGPAPQDMLSGVPAYVDGSGITVAERAGARLLHPDRMWHYTEGIKNWDPIWPGHGIRILPGPSSLWLDATGRRLPHPRWPGFDTLGTLGELRGASASAPQGVRTDPAGEHSWFVLNHRIIGKEFALSGSEQNPDLTGRSVRQVLGRVTQDMPGPVRDFLEKGEDFVTADTVGELVAKMNALVPEGPRVDEAAVQAAVAQHEAGAERPGADPQLDEVRAARRYLGDKLIRTVPPHRLTDPKAGPLIAVRLHTLTRKTLGGLHTDLHSRALDAGGQVIPGLYAAGEAAGFGGGGMHGFRALEGTFLGGCLFSGRTAGRSVAAETA</sequence>
<reference evidence="5 6" key="1">
    <citation type="submission" date="2019-03" db="EMBL/GenBank/DDBJ databases">
        <title>Reclassification of Micrococcus aloeverae and Micrococcus yunnanensis as later heterotypic synonyms of Micrococcus luteus.</title>
        <authorList>
            <person name="Huang C.-H."/>
        </authorList>
    </citation>
    <scope>NUCLEOTIDE SEQUENCE [LARGE SCALE GENOMIC DNA]</scope>
    <source>
        <strain evidence="5 6">BCRC 12151</strain>
    </source>
</reference>
<feature type="domain" description="FAD-dependent oxidoreductase 2 FAD-binding" evidence="4">
    <location>
        <begin position="42"/>
        <end position="580"/>
    </location>
</feature>
<protein>
    <submittedName>
        <fullName evidence="5">FAD-binding dehydrogenase</fullName>
    </submittedName>
</protein>
<dbReference type="InterPro" id="IPR027477">
    <property type="entry name" value="Succ_DH/fumarate_Rdtase_cat_sf"/>
</dbReference>
<proteinExistence type="predicted"/>
<evidence type="ECO:0000256" key="3">
    <source>
        <dbReference type="SAM" id="MobiDB-lite"/>
    </source>
</evidence>
<dbReference type="Pfam" id="PF00890">
    <property type="entry name" value="FAD_binding_2"/>
    <property type="match status" value="1"/>
</dbReference>
<keyword evidence="1" id="KW-0285">Flavoprotein</keyword>
<comment type="caution">
    <text evidence="5">The sequence shown here is derived from an EMBL/GenBank/DDBJ whole genome shotgun (WGS) entry which is preliminary data.</text>
</comment>
<dbReference type="InterPro" id="IPR003953">
    <property type="entry name" value="FAD-dep_OxRdtase_2_FAD-bd"/>
</dbReference>
<dbReference type="InterPro" id="IPR036188">
    <property type="entry name" value="FAD/NAD-bd_sf"/>
</dbReference>
<evidence type="ECO:0000256" key="1">
    <source>
        <dbReference type="ARBA" id="ARBA00022630"/>
    </source>
</evidence>
<evidence type="ECO:0000256" key="2">
    <source>
        <dbReference type="ARBA" id="ARBA00023002"/>
    </source>
</evidence>
<keyword evidence="6" id="KW-1185">Reference proteome</keyword>
<dbReference type="InterPro" id="IPR014614">
    <property type="entry name" value="KsdD_DH"/>
</dbReference>
<feature type="region of interest" description="Disordered" evidence="3">
    <location>
        <begin position="1"/>
        <end position="34"/>
    </location>
</feature>
<dbReference type="PIRSF" id="PIRSF036654">
    <property type="entry name" value="UCP036654"/>
    <property type="match status" value="1"/>
</dbReference>
<accession>A0ABY2JY21</accession>
<keyword evidence="2" id="KW-0560">Oxidoreductase</keyword>
<gene>
    <name evidence="5" type="ORF">E4A49_08805</name>
</gene>
<name>A0ABY2JY21_9MICC</name>
<dbReference type="NCBIfam" id="NF009472">
    <property type="entry name" value="PRK12834.1"/>
    <property type="match status" value="1"/>
</dbReference>
<dbReference type="EMBL" id="SPKT01000018">
    <property type="protein sequence ID" value="TFH98372.1"/>
    <property type="molecule type" value="Genomic_DNA"/>
</dbReference>
<evidence type="ECO:0000313" key="6">
    <source>
        <dbReference type="Proteomes" id="UP000297477"/>
    </source>
</evidence>
<feature type="compositionally biased region" description="Polar residues" evidence="3">
    <location>
        <begin position="1"/>
        <end position="10"/>
    </location>
</feature>
<dbReference type="Proteomes" id="UP000297477">
    <property type="component" value="Unassembled WGS sequence"/>
</dbReference>
<dbReference type="PANTHER" id="PTHR43260:SF1">
    <property type="entry name" value="KSDD-LIKE STEROID DEHYDROGENASE RV0785"/>
    <property type="match status" value="1"/>
</dbReference>
<organism evidence="5 6">
    <name type="scientific">Micrococcus lylae</name>
    <dbReference type="NCBI Taxonomy" id="1273"/>
    <lineage>
        <taxon>Bacteria</taxon>
        <taxon>Bacillati</taxon>
        <taxon>Actinomycetota</taxon>
        <taxon>Actinomycetes</taxon>
        <taxon>Micrococcales</taxon>
        <taxon>Micrococcaceae</taxon>
        <taxon>Micrococcus</taxon>
    </lineage>
</organism>
<dbReference type="RefSeq" id="WP_082739802.1">
    <property type="nucleotide sequence ID" value="NZ_SPKT01000018.1"/>
</dbReference>
<evidence type="ECO:0000313" key="5">
    <source>
        <dbReference type="EMBL" id="TFH98372.1"/>
    </source>
</evidence>
<dbReference type="PANTHER" id="PTHR43260">
    <property type="entry name" value="3-KETOSTEROID-DELTA-1-DEHYDROGENASE"/>
    <property type="match status" value="1"/>
</dbReference>
<dbReference type="SUPFAM" id="SSF51905">
    <property type="entry name" value="FAD/NAD(P)-binding domain"/>
    <property type="match status" value="1"/>
</dbReference>
<dbReference type="Gene3D" id="3.50.50.60">
    <property type="entry name" value="FAD/NAD(P)-binding domain"/>
    <property type="match status" value="1"/>
</dbReference>